<protein>
    <submittedName>
        <fullName evidence="9">UDP-N-acetylmuramyl pentapeptide phosphotransferase/UDP-N-acetylglucosamine-1-phosphate transferase</fullName>
    </submittedName>
</protein>
<dbReference type="AlphaFoldDB" id="H8KMR5"/>
<dbReference type="GO" id="GO:0016780">
    <property type="term" value="F:phosphotransferase activity, for other substituted phosphate groups"/>
    <property type="evidence" value="ECO:0007669"/>
    <property type="project" value="InterPro"/>
</dbReference>
<keyword evidence="6 8" id="KW-0472">Membrane</keyword>
<comment type="cofactor">
    <cofactor evidence="7">
        <name>Mg(2+)</name>
        <dbReference type="ChEBI" id="CHEBI:18420"/>
    </cofactor>
</comment>
<dbReference type="Pfam" id="PF00953">
    <property type="entry name" value="Glycos_transf_4"/>
    <property type="match status" value="1"/>
</dbReference>
<feature type="transmembrane region" description="Helical" evidence="8">
    <location>
        <begin position="132"/>
        <end position="154"/>
    </location>
</feature>
<keyword evidence="5 8" id="KW-1133">Transmembrane helix</keyword>
<feature type="transmembrane region" description="Helical" evidence="8">
    <location>
        <begin position="214"/>
        <end position="231"/>
    </location>
</feature>
<dbReference type="CDD" id="cd06853">
    <property type="entry name" value="GT_WecA_like"/>
    <property type="match status" value="1"/>
</dbReference>
<comment type="subcellular location">
    <subcellularLocation>
        <location evidence="1">Cell membrane</location>
        <topology evidence="1">Multi-pass membrane protein</topology>
    </subcellularLocation>
</comment>
<evidence type="ECO:0000256" key="1">
    <source>
        <dbReference type="ARBA" id="ARBA00004651"/>
    </source>
</evidence>
<dbReference type="HOGENOM" id="CLU_023982_1_1_10"/>
<evidence type="ECO:0000256" key="6">
    <source>
        <dbReference type="ARBA" id="ARBA00023136"/>
    </source>
</evidence>
<dbReference type="PANTHER" id="PTHR22926:SF3">
    <property type="entry name" value="UNDECAPRENYL-PHOSPHATE ALPHA-N-ACETYLGLUCOSAMINYL 1-PHOSPHATE TRANSFERASE"/>
    <property type="match status" value="1"/>
</dbReference>
<evidence type="ECO:0000313" key="9">
    <source>
        <dbReference type="EMBL" id="AFD09318.1"/>
    </source>
</evidence>
<evidence type="ECO:0000313" key="10">
    <source>
        <dbReference type="Proteomes" id="UP000007590"/>
    </source>
</evidence>
<sequence length="385" mass="41534">MVLHLLIFLSSLLVVSFSIPSIIYVAFRKRLFDAPNEDRKIHKKIIPNLGGVAIFTGFLFSTSLFIKSSLLPEAGIVLAAGIILFVVGLKDDLVGMSPVKKLMAQVLAALIIAVLADIRLKSMFGLFGVQDIAYPVSIAITVFTIVAIVNAFNLVDGIDGLAGGIGLVVSITYALLFYLMGDIGWSFMATALGGSLVGFLIYNVSPAKIFMGDTGSLLVGLIASVLSIQLIELSSVHSAKAVDLGIQASPALVLAVLIIPVFDTTRVFTLRILKKQSPFTADRNHLHHRLIDLKLSHTSSALILLGVNITLIFFAISLQRIGTLPLILAIASTVIIANIFLTLLLKYKTSKLPNSKRSTQVKDKPVLKTEKEQFVDSILEKIAKN</sequence>
<dbReference type="STRING" id="929556.Solca_4328"/>
<keyword evidence="4 8" id="KW-0812">Transmembrane</keyword>
<keyword evidence="10" id="KW-1185">Reference proteome</keyword>
<evidence type="ECO:0000256" key="5">
    <source>
        <dbReference type="ARBA" id="ARBA00022989"/>
    </source>
</evidence>
<organism evidence="9 10">
    <name type="scientific">Solitalea canadensis (strain ATCC 29591 / DSM 3403 / JCM 21819 / LMG 8368 / NBRC 15130 / NCIMB 12057 / USAM 9D)</name>
    <name type="common">Flexibacter canadensis</name>
    <dbReference type="NCBI Taxonomy" id="929556"/>
    <lineage>
        <taxon>Bacteria</taxon>
        <taxon>Pseudomonadati</taxon>
        <taxon>Bacteroidota</taxon>
        <taxon>Sphingobacteriia</taxon>
        <taxon>Sphingobacteriales</taxon>
        <taxon>Sphingobacteriaceae</taxon>
        <taxon>Solitalea</taxon>
    </lineage>
</organism>
<feature type="transmembrane region" description="Helical" evidence="8">
    <location>
        <begin position="324"/>
        <end position="347"/>
    </location>
</feature>
<evidence type="ECO:0000256" key="2">
    <source>
        <dbReference type="ARBA" id="ARBA00022475"/>
    </source>
</evidence>
<feature type="binding site" evidence="7">
    <location>
        <position position="213"/>
    </location>
    <ligand>
        <name>Mg(2+)</name>
        <dbReference type="ChEBI" id="CHEBI:18420"/>
    </ligand>
</feature>
<name>H8KMR5_SOLCM</name>
<dbReference type="GO" id="GO:0071555">
    <property type="term" value="P:cell wall organization"/>
    <property type="evidence" value="ECO:0007669"/>
    <property type="project" value="TreeGrafter"/>
</dbReference>
<feature type="transmembrane region" description="Helical" evidence="8">
    <location>
        <begin position="251"/>
        <end position="273"/>
    </location>
</feature>
<keyword evidence="2" id="KW-1003">Cell membrane</keyword>
<proteinExistence type="predicted"/>
<evidence type="ECO:0000256" key="8">
    <source>
        <dbReference type="SAM" id="Phobius"/>
    </source>
</evidence>
<feature type="transmembrane region" description="Helical" evidence="8">
    <location>
        <begin position="6"/>
        <end position="27"/>
    </location>
</feature>
<evidence type="ECO:0000256" key="7">
    <source>
        <dbReference type="PIRSR" id="PIRSR600715-1"/>
    </source>
</evidence>
<keyword evidence="7" id="KW-0479">Metal-binding</keyword>
<dbReference type="EMBL" id="CP003349">
    <property type="protein sequence ID" value="AFD09318.1"/>
    <property type="molecule type" value="Genomic_DNA"/>
</dbReference>
<feature type="transmembrane region" description="Helical" evidence="8">
    <location>
        <begin position="102"/>
        <end position="120"/>
    </location>
</feature>
<evidence type="ECO:0000256" key="4">
    <source>
        <dbReference type="ARBA" id="ARBA00022692"/>
    </source>
</evidence>
<dbReference type="PANTHER" id="PTHR22926">
    <property type="entry name" value="PHOSPHO-N-ACETYLMURAMOYL-PENTAPEPTIDE-TRANSFERASE"/>
    <property type="match status" value="1"/>
</dbReference>
<feature type="transmembrane region" description="Helical" evidence="8">
    <location>
        <begin position="185"/>
        <end position="202"/>
    </location>
</feature>
<dbReference type="KEGG" id="scn:Solca_4328"/>
<accession>H8KMR5</accession>
<dbReference type="Proteomes" id="UP000007590">
    <property type="component" value="Chromosome"/>
</dbReference>
<dbReference type="GO" id="GO:0009103">
    <property type="term" value="P:lipopolysaccharide biosynthetic process"/>
    <property type="evidence" value="ECO:0007669"/>
    <property type="project" value="TreeGrafter"/>
</dbReference>
<dbReference type="GO" id="GO:0005886">
    <property type="term" value="C:plasma membrane"/>
    <property type="evidence" value="ECO:0007669"/>
    <property type="project" value="UniProtKB-SubCell"/>
</dbReference>
<evidence type="ECO:0000256" key="3">
    <source>
        <dbReference type="ARBA" id="ARBA00022679"/>
    </source>
</evidence>
<dbReference type="eggNOG" id="COG0472">
    <property type="taxonomic scope" value="Bacteria"/>
</dbReference>
<keyword evidence="7" id="KW-0460">Magnesium</keyword>
<gene>
    <name evidence="9" type="ordered locus">Solca_4328</name>
</gene>
<keyword evidence="3 9" id="KW-0808">Transferase</keyword>
<feature type="transmembrane region" description="Helical" evidence="8">
    <location>
        <begin position="161"/>
        <end position="179"/>
    </location>
</feature>
<feature type="transmembrane region" description="Helical" evidence="8">
    <location>
        <begin position="72"/>
        <end position="90"/>
    </location>
</feature>
<dbReference type="GO" id="GO:0046872">
    <property type="term" value="F:metal ion binding"/>
    <property type="evidence" value="ECO:0007669"/>
    <property type="project" value="UniProtKB-KW"/>
</dbReference>
<reference evidence="9" key="1">
    <citation type="submission" date="2012-02" db="EMBL/GenBank/DDBJ databases">
        <title>The complete genome of Solitalea canadensis DSM 3403.</title>
        <authorList>
            <consortium name="US DOE Joint Genome Institute (JGI-PGF)"/>
            <person name="Lucas S."/>
            <person name="Copeland A."/>
            <person name="Lapidus A."/>
            <person name="Glavina del Rio T."/>
            <person name="Dalin E."/>
            <person name="Tice H."/>
            <person name="Bruce D."/>
            <person name="Goodwin L."/>
            <person name="Pitluck S."/>
            <person name="Peters L."/>
            <person name="Ovchinnikova G."/>
            <person name="Lu M."/>
            <person name="Kyrpides N."/>
            <person name="Mavromatis K."/>
            <person name="Ivanova N."/>
            <person name="Brettin T."/>
            <person name="Detter J.C."/>
            <person name="Han C."/>
            <person name="Larimer F."/>
            <person name="Land M."/>
            <person name="Hauser L."/>
            <person name="Markowitz V."/>
            <person name="Cheng J.-F."/>
            <person name="Hugenholtz P."/>
            <person name="Woyke T."/>
            <person name="Wu D."/>
            <person name="Spring S."/>
            <person name="Schroeder M."/>
            <person name="Kopitz M."/>
            <person name="Brambilla E."/>
            <person name="Klenk H.-P."/>
            <person name="Eisen J.A."/>
        </authorList>
    </citation>
    <scope>NUCLEOTIDE SEQUENCE</scope>
    <source>
        <strain evidence="9">DSM 3403</strain>
    </source>
</reference>
<feature type="transmembrane region" description="Helical" evidence="8">
    <location>
        <begin position="294"/>
        <end position="318"/>
    </location>
</feature>
<dbReference type="InterPro" id="IPR000715">
    <property type="entry name" value="Glycosyl_transferase_4"/>
</dbReference>
<dbReference type="GO" id="GO:0044038">
    <property type="term" value="P:cell wall macromolecule biosynthetic process"/>
    <property type="evidence" value="ECO:0007669"/>
    <property type="project" value="TreeGrafter"/>
</dbReference>
<feature type="transmembrane region" description="Helical" evidence="8">
    <location>
        <begin position="48"/>
        <end position="66"/>
    </location>
</feature>
<feature type="binding site" evidence="7">
    <location>
        <position position="153"/>
    </location>
    <ligand>
        <name>Mg(2+)</name>
        <dbReference type="ChEBI" id="CHEBI:18420"/>
    </ligand>
</feature>